<keyword evidence="2" id="KW-1185">Reference proteome</keyword>
<protein>
    <submittedName>
        <fullName evidence="1">N(4)-(Beta-N-acetylglucosaminyl)-L-asparaginase</fullName>
    </submittedName>
</protein>
<evidence type="ECO:0000313" key="2">
    <source>
        <dbReference type="Proteomes" id="UP000782705"/>
    </source>
</evidence>
<gene>
    <name evidence="1" type="ORF">BAU17_01695</name>
</gene>
<dbReference type="SUPFAM" id="SSF56235">
    <property type="entry name" value="N-terminal nucleophile aminohydrolases (Ntn hydrolases)"/>
    <property type="match status" value="1"/>
</dbReference>
<dbReference type="InterPro" id="IPR000246">
    <property type="entry name" value="Peptidase_T2"/>
</dbReference>
<comment type="caution">
    <text evidence="1">The sequence shown here is derived from an EMBL/GenBank/DDBJ whole genome shotgun (WGS) entry which is preliminary data.</text>
</comment>
<proteinExistence type="predicted"/>
<dbReference type="Gene3D" id="3.60.20.30">
    <property type="entry name" value="(Glycosyl)asparaginase"/>
    <property type="match status" value="1"/>
</dbReference>
<dbReference type="Pfam" id="PF01112">
    <property type="entry name" value="Asparaginase_2"/>
    <property type="match status" value="1"/>
</dbReference>
<organism evidence="1 2">
    <name type="scientific">Candidatus Enterococcus willemsii</name>
    <dbReference type="NCBI Taxonomy" id="1857215"/>
    <lineage>
        <taxon>Bacteria</taxon>
        <taxon>Bacillati</taxon>
        <taxon>Bacillota</taxon>
        <taxon>Bacilli</taxon>
        <taxon>Lactobacillales</taxon>
        <taxon>Enterococcaceae</taxon>
        <taxon>Enterococcus</taxon>
    </lineage>
</organism>
<name>A0ABQ6YWP2_9ENTE</name>
<reference evidence="1 2" key="1">
    <citation type="submission" date="2016-06" db="EMBL/GenBank/DDBJ databases">
        <title>Four novel species of enterococci isolated from chicken manure.</title>
        <authorList>
            <person name="Van Tyne D."/>
        </authorList>
    </citation>
    <scope>NUCLEOTIDE SEQUENCE [LARGE SCALE GENOMIC DNA]</scope>
    <source>
        <strain evidence="1 2">CU12B</strain>
    </source>
</reference>
<dbReference type="RefSeq" id="WP_161903091.1">
    <property type="nucleotide sequence ID" value="NZ_MAEL01000054.1"/>
</dbReference>
<dbReference type="InterPro" id="IPR029055">
    <property type="entry name" value="Ntn_hydrolases_N"/>
</dbReference>
<dbReference type="PANTHER" id="PTHR10188:SF6">
    <property type="entry name" value="N(4)-(BETA-N-ACETYLGLUCOSAMINYL)-L-ASPARAGINASE"/>
    <property type="match status" value="1"/>
</dbReference>
<evidence type="ECO:0000313" key="1">
    <source>
        <dbReference type="EMBL" id="KAF1302111.1"/>
    </source>
</evidence>
<dbReference type="PANTHER" id="PTHR10188">
    <property type="entry name" value="L-ASPARAGINASE"/>
    <property type="match status" value="1"/>
</dbReference>
<sequence>MSYGMIATWRMAYDGIRVGIVDLANCGSSQKAIVDAIKIVEDYPFYKSVGYGGLPNEVGLVELDAAFMNGDNFDIGAVAGSRNVKNPIVVAEKLSHERFNSFLVGDGVAKYASKEGFELRNMLTERAKKTWENRLEEMSKSNLSPYDGHDTVSMVALDQHGSMSCGTSSSGLFMKKEGRTGDSPLSGSGFYVDSEIGGATATGLGEDLMKGCLSYETVRLMSTGLTPQEAVNQATMTFVKKLERRKGKCGAFSLVAMNNQGEWGVATNVEFSFVVATDRLSPTIYLAYPAEDDGYPTIEVASHEWLDAYQARITAPIK</sequence>
<dbReference type="CDD" id="cd04513">
    <property type="entry name" value="Glycosylasparaginase"/>
    <property type="match status" value="1"/>
</dbReference>
<accession>A0ABQ6YWP2</accession>
<dbReference type="EMBL" id="MAEL01000054">
    <property type="protein sequence ID" value="KAF1302111.1"/>
    <property type="molecule type" value="Genomic_DNA"/>
</dbReference>
<dbReference type="Proteomes" id="UP000782705">
    <property type="component" value="Unassembled WGS sequence"/>
</dbReference>